<comment type="caution">
    <text evidence="3">The sequence shown here is derived from an EMBL/GenBank/DDBJ whole genome shotgun (WGS) entry which is preliminary data.</text>
</comment>
<dbReference type="SUPFAM" id="SSF53474">
    <property type="entry name" value="alpha/beta-Hydrolases"/>
    <property type="match status" value="1"/>
</dbReference>
<proteinExistence type="predicted"/>
<dbReference type="AlphaFoldDB" id="A0A8H7WBJ8"/>
<accession>A0A8H7WBJ8</accession>
<dbReference type="InterPro" id="IPR029058">
    <property type="entry name" value="AB_hydrolase_fold"/>
</dbReference>
<evidence type="ECO:0000259" key="2">
    <source>
        <dbReference type="Pfam" id="PF20434"/>
    </source>
</evidence>
<dbReference type="Proteomes" id="UP000664132">
    <property type="component" value="Unassembled WGS sequence"/>
</dbReference>
<dbReference type="Gene3D" id="3.40.50.1820">
    <property type="entry name" value="alpha/beta hydrolase"/>
    <property type="match status" value="1"/>
</dbReference>
<dbReference type="PANTHER" id="PTHR48081:SF3">
    <property type="entry name" value="ALPHA_BETA HYDROLASE FOLD-3 DOMAIN-CONTAINING PROTEIN"/>
    <property type="match status" value="1"/>
</dbReference>
<dbReference type="PANTHER" id="PTHR48081">
    <property type="entry name" value="AB HYDROLASE SUPERFAMILY PROTEIN C4A8.06C"/>
    <property type="match status" value="1"/>
</dbReference>
<sequence>MASKTTHTFKTVDSLDQKVDIYTRTSDARRVYTPTSPVILFIHGGGFVAFDRSHLGPSIIQSALKRGWPLVSTDYRKLPRANGKDLLEDIQDAYSFVREDLPAILTATEEKLPPFENIIVVGQSAGGYLAYLCGHFKEHRPIAILSYYGVTTTSDEMFKRKLDPSTPKILRADIEHFLDEPVGVGSTPAKAAFHPGCLLSDLTRNPEFVLPAREEGHSTHARQKLLPWFAQEEMFASFMVDVDRDLEDPSWKDYVPTILVHGDRDHSVPLQASTNLAKVIGPTPAKLFVAKGAKHAFDEPHYLGDPEITTVEEAWAALEEVVNAKLNGSG</sequence>
<dbReference type="GO" id="GO:0016787">
    <property type="term" value="F:hydrolase activity"/>
    <property type="evidence" value="ECO:0007669"/>
    <property type="project" value="UniProtKB-KW"/>
</dbReference>
<organism evidence="3 4">
    <name type="scientific">Cadophora malorum</name>
    <dbReference type="NCBI Taxonomy" id="108018"/>
    <lineage>
        <taxon>Eukaryota</taxon>
        <taxon>Fungi</taxon>
        <taxon>Dikarya</taxon>
        <taxon>Ascomycota</taxon>
        <taxon>Pezizomycotina</taxon>
        <taxon>Leotiomycetes</taxon>
        <taxon>Helotiales</taxon>
        <taxon>Ploettnerulaceae</taxon>
        <taxon>Cadophora</taxon>
    </lineage>
</organism>
<dbReference type="InterPro" id="IPR049492">
    <property type="entry name" value="BD-FAE-like_dom"/>
</dbReference>
<gene>
    <name evidence="3" type="ORF">IFR04_005419</name>
</gene>
<reference evidence="3" key="1">
    <citation type="submission" date="2021-02" db="EMBL/GenBank/DDBJ databases">
        <title>Genome sequence Cadophora malorum strain M34.</title>
        <authorList>
            <person name="Stefanovic E."/>
            <person name="Vu D."/>
            <person name="Scully C."/>
            <person name="Dijksterhuis J."/>
            <person name="Roader J."/>
            <person name="Houbraken J."/>
        </authorList>
    </citation>
    <scope>NUCLEOTIDE SEQUENCE</scope>
    <source>
        <strain evidence="3">M34</strain>
    </source>
</reference>
<dbReference type="EMBL" id="JAFJYH010000065">
    <property type="protein sequence ID" value="KAG4421469.1"/>
    <property type="molecule type" value="Genomic_DNA"/>
</dbReference>
<evidence type="ECO:0000256" key="1">
    <source>
        <dbReference type="ARBA" id="ARBA00022801"/>
    </source>
</evidence>
<evidence type="ECO:0000313" key="3">
    <source>
        <dbReference type="EMBL" id="KAG4421469.1"/>
    </source>
</evidence>
<evidence type="ECO:0000313" key="4">
    <source>
        <dbReference type="Proteomes" id="UP000664132"/>
    </source>
</evidence>
<dbReference type="Pfam" id="PF20434">
    <property type="entry name" value="BD-FAE"/>
    <property type="match status" value="1"/>
</dbReference>
<feature type="domain" description="BD-FAE-like" evidence="2">
    <location>
        <begin position="34"/>
        <end position="139"/>
    </location>
</feature>
<dbReference type="OrthoDB" id="19653at2759"/>
<keyword evidence="1" id="KW-0378">Hydrolase</keyword>
<name>A0A8H7WBJ8_9HELO</name>
<dbReference type="InterPro" id="IPR050300">
    <property type="entry name" value="GDXG_lipolytic_enzyme"/>
</dbReference>
<protein>
    <recommendedName>
        <fullName evidence="2">BD-FAE-like domain-containing protein</fullName>
    </recommendedName>
</protein>
<keyword evidence="4" id="KW-1185">Reference proteome</keyword>